<gene>
    <name evidence="1" type="ORF">LCGC14_1756240</name>
</gene>
<dbReference type="EMBL" id="LAZR01016268">
    <property type="protein sequence ID" value="KKM05228.1"/>
    <property type="molecule type" value="Genomic_DNA"/>
</dbReference>
<protein>
    <submittedName>
        <fullName evidence="1">Uncharacterized protein</fullName>
    </submittedName>
</protein>
<sequence length="166" mass="19635">MLVGTTEQVKRIAGREALARSFEDTDRQLAQHRLPQQDDWKECERRLGRGMTHVTLFNYVRKYIHSVVMETSFNDPAVAGFYSHDTRGKRYLVAFNTGFLPEWSIITTDRADLPTKERRGWRTVLLHLLKRKAITFSQVSEIVRTHYGYTPADWNKYWHYHVSDFK</sequence>
<name>A0A0F9K206_9ZZZZ</name>
<evidence type="ECO:0000313" key="1">
    <source>
        <dbReference type="EMBL" id="KKM05228.1"/>
    </source>
</evidence>
<reference evidence="1" key="1">
    <citation type="journal article" date="2015" name="Nature">
        <title>Complex archaea that bridge the gap between prokaryotes and eukaryotes.</title>
        <authorList>
            <person name="Spang A."/>
            <person name="Saw J.H."/>
            <person name="Jorgensen S.L."/>
            <person name="Zaremba-Niedzwiedzka K."/>
            <person name="Martijn J."/>
            <person name="Lind A.E."/>
            <person name="van Eijk R."/>
            <person name="Schleper C."/>
            <person name="Guy L."/>
            <person name="Ettema T.J."/>
        </authorList>
    </citation>
    <scope>NUCLEOTIDE SEQUENCE</scope>
</reference>
<organism evidence="1">
    <name type="scientific">marine sediment metagenome</name>
    <dbReference type="NCBI Taxonomy" id="412755"/>
    <lineage>
        <taxon>unclassified sequences</taxon>
        <taxon>metagenomes</taxon>
        <taxon>ecological metagenomes</taxon>
    </lineage>
</organism>
<accession>A0A0F9K206</accession>
<dbReference type="AlphaFoldDB" id="A0A0F9K206"/>
<proteinExistence type="predicted"/>
<comment type="caution">
    <text evidence="1">The sequence shown here is derived from an EMBL/GenBank/DDBJ whole genome shotgun (WGS) entry which is preliminary data.</text>
</comment>